<keyword evidence="8" id="KW-1207">Sterol metabolism</keyword>
<dbReference type="EC" id="5.3.3.1" evidence="11"/>
<accession>A0A6A6UWI0</accession>
<dbReference type="OrthoDB" id="9974421at2759"/>
<evidence type="ECO:0000256" key="9">
    <source>
        <dbReference type="ARBA" id="ARBA00023221"/>
    </source>
</evidence>
<dbReference type="InterPro" id="IPR007867">
    <property type="entry name" value="GMC_OxRtase_C"/>
</dbReference>
<evidence type="ECO:0000256" key="13">
    <source>
        <dbReference type="ARBA" id="ARBA00049723"/>
    </source>
</evidence>
<gene>
    <name evidence="19" type="ORF">M011DRAFT_482249</name>
</gene>
<reference evidence="19" key="1">
    <citation type="journal article" date="2020" name="Stud. Mycol.">
        <title>101 Dothideomycetes genomes: a test case for predicting lifestyles and emergence of pathogens.</title>
        <authorList>
            <person name="Haridas S."/>
            <person name="Albert R."/>
            <person name="Binder M."/>
            <person name="Bloem J."/>
            <person name="Labutti K."/>
            <person name="Salamov A."/>
            <person name="Andreopoulos B."/>
            <person name="Baker S."/>
            <person name="Barry K."/>
            <person name="Bills G."/>
            <person name="Bluhm B."/>
            <person name="Cannon C."/>
            <person name="Castanera R."/>
            <person name="Culley D."/>
            <person name="Daum C."/>
            <person name="Ezra D."/>
            <person name="Gonzalez J."/>
            <person name="Henrissat B."/>
            <person name="Kuo A."/>
            <person name="Liang C."/>
            <person name="Lipzen A."/>
            <person name="Lutzoni F."/>
            <person name="Magnuson J."/>
            <person name="Mondo S."/>
            <person name="Nolan M."/>
            <person name="Ohm R."/>
            <person name="Pangilinan J."/>
            <person name="Park H.-J."/>
            <person name="Ramirez L."/>
            <person name="Alfaro M."/>
            <person name="Sun H."/>
            <person name="Tritt A."/>
            <person name="Yoshinaga Y."/>
            <person name="Zwiers L.-H."/>
            <person name="Turgeon B."/>
            <person name="Goodwin S."/>
            <person name="Spatafora J."/>
            <person name="Crous P."/>
            <person name="Grigoriev I."/>
        </authorList>
    </citation>
    <scope>NUCLEOTIDE SEQUENCE</scope>
    <source>
        <strain evidence="19">CBS 119925</strain>
    </source>
</reference>
<dbReference type="GO" id="GO:0008203">
    <property type="term" value="P:cholesterol metabolic process"/>
    <property type="evidence" value="ECO:0007669"/>
    <property type="project" value="UniProtKB-KW"/>
</dbReference>
<evidence type="ECO:0000259" key="18">
    <source>
        <dbReference type="Pfam" id="PF05199"/>
    </source>
</evidence>
<dbReference type="GO" id="GO:0016995">
    <property type="term" value="F:cholesterol oxidase activity"/>
    <property type="evidence" value="ECO:0007669"/>
    <property type="project" value="UniProtKB-EC"/>
</dbReference>
<evidence type="ECO:0000259" key="17">
    <source>
        <dbReference type="Pfam" id="PF00890"/>
    </source>
</evidence>
<dbReference type="EC" id="1.1.3.6" evidence="13"/>
<evidence type="ECO:0000256" key="3">
    <source>
        <dbReference type="ARBA" id="ARBA00022548"/>
    </source>
</evidence>
<evidence type="ECO:0000256" key="15">
    <source>
        <dbReference type="ARBA" id="ARBA00049778"/>
    </source>
</evidence>
<keyword evidence="5" id="KW-0274">FAD</keyword>
<feature type="domain" description="Glucose-methanol-choline oxidoreductase C-terminal" evidence="18">
    <location>
        <begin position="538"/>
        <end position="601"/>
    </location>
</feature>
<comment type="similarity">
    <text evidence="2">Belongs to the GMC oxidoreductase family.</text>
</comment>
<dbReference type="PANTHER" id="PTHR47470">
    <property type="entry name" value="CHOLESTEROL OXIDASE"/>
    <property type="match status" value="1"/>
</dbReference>
<evidence type="ECO:0000256" key="10">
    <source>
        <dbReference type="ARBA" id="ARBA00023235"/>
    </source>
</evidence>
<dbReference type="GO" id="GO:0050660">
    <property type="term" value="F:flavin adenine dinucleotide binding"/>
    <property type="evidence" value="ECO:0007669"/>
    <property type="project" value="InterPro"/>
</dbReference>
<dbReference type="PANTHER" id="PTHR47470:SF1">
    <property type="entry name" value="FAD-DEPENDENT OXIDOREDUCTASE 2 FAD BINDING DOMAIN-CONTAINING PROTEIN"/>
    <property type="match status" value="1"/>
</dbReference>
<dbReference type="Gene3D" id="3.40.50.1820">
    <property type="entry name" value="alpha/beta hydrolase"/>
    <property type="match status" value="1"/>
</dbReference>
<dbReference type="SUPFAM" id="SSF53474">
    <property type="entry name" value="alpha/beta-Hydrolases"/>
    <property type="match status" value="1"/>
</dbReference>
<organism evidence="19 20">
    <name type="scientific">Sporormia fimetaria CBS 119925</name>
    <dbReference type="NCBI Taxonomy" id="1340428"/>
    <lineage>
        <taxon>Eukaryota</taxon>
        <taxon>Fungi</taxon>
        <taxon>Dikarya</taxon>
        <taxon>Ascomycota</taxon>
        <taxon>Pezizomycotina</taxon>
        <taxon>Dothideomycetes</taxon>
        <taxon>Pleosporomycetidae</taxon>
        <taxon>Pleosporales</taxon>
        <taxon>Sporormiaceae</taxon>
        <taxon>Sporormia</taxon>
    </lineage>
</organism>
<dbReference type="Pfam" id="PF00890">
    <property type="entry name" value="FAD_binding_2"/>
    <property type="match status" value="1"/>
</dbReference>
<name>A0A6A6UWI0_9PLEO</name>
<sequence>MAHTNGPSTKPEWTTKVGGKPLIEEASKPAAPNTFGFPRLSRPVPLMRPEYDVVVIGSGYGGGVAASRMARAGKSVAVLELGTEKWPGEYPSNLTTAAPEVHVSGYLGTSTGLLKDMKVGNPTGLYHLILGEGQNAFVGNGLGGTSLLNANVFLECDDRTLGLSAWPKEIRDDPSALDQYYRAAADMLQPTPYPESYPTPKKLSVLQKQAKILGQEQNFYRPPQTTFFHNGRNNAGVEMKASTGSSQDCTGVNDGSKNSVLVTYIADAWNWGAEIFCECEVRYIHREPGQDGYTIFFSWHGNGRSEFEDEFQTQLMWVRAKELCFLGAGSLGTTEILLRSKAHGLQLSSMVGQKVSGNGDILSFGYNTDELVNGIGSEVPNHKDPCGPTITGVIDNRGPKTSPNVLDGHVIEEGAIPEALAKVIQPMLEILPGKEKPVPFTFDKRFRHFMSRMQTRLKGPYAIGSSLNRMQTYLIMSHDSNEGIVSLQNDRPHLQFLGVGRTKHVDVLRQELRKATNAIGGTLVNSPFYALKNQQEEITVHPLGGAIMSSDGTGRNGVTNHLGQLFIGDGDELHEGLLCVDGSVIPTALGVNPFATITALAERSVDRITRKHDLQIDQTKNNNLDLVGNPARSFPFTPDMSKASEIISNAKNATGIRFTEIMEGYIHIGYDIEDFTVAENIARGSASLGRLYLSVDAYDVETLIQRADHASLATGTFSCAALSKDPLLILRGEVQFFIDDETVSDGENLAYRLTLLSTDGQKYLLNGYKKLDSRMAFSVSHTWKATTTLYTTITELDGAVVGRGKLTISWRNFKSELKSFDTISGTKAGAGSRLSGLGAMQRFLTFFAGKTANFFFSPFRRLSYPDSSTDGYYNKQPPSSTITLTADDGVQTVMKVWSAQTDSKTDAEDKMPVLLIPGASVDDQIYSLPTIPVNAIEYFTSKGHVCYVPTPRFGMSPYATKGYTAYDARQDVAAAMRYVREAHKGRKFYVVCHCLGAIATSMALLDGSVPSEWIKGMTVSQAFFKLQFGAVNSLKLLAGPKVLPNLYQLLAGPWFPTSNSPDSSFIQSLIDQMLRLYPVGDRAEICDSIVCHRGSLAFGRLWTHDKLNRATHEHLGNFFGGLHMNFLSHLTTMGHGHNVCDNTFNSLVTDENLKRFRGLKILFISGGANVVFDPVTTSMNYDVLREKFGTGDYKRFVVDGYGHLDTWMGKRSFLDVYPEVLEHIVEVSG</sequence>
<evidence type="ECO:0000256" key="12">
    <source>
        <dbReference type="ARBA" id="ARBA00049645"/>
    </source>
</evidence>
<keyword evidence="9" id="KW-0753">Steroid metabolism</keyword>
<dbReference type="InterPro" id="IPR000172">
    <property type="entry name" value="GMC_OxRdtase_N"/>
</dbReference>
<dbReference type="InterPro" id="IPR036188">
    <property type="entry name" value="FAD/NAD-bd_sf"/>
</dbReference>
<dbReference type="Gene3D" id="3.50.50.60">
    <property type="entry name" value="FAD/NAD(P)-binding domain"/>
    <property type="match status" value="3"/>
</dbReference>
<evidence type="ECO:0000313" key="19">
    <source>
        <dbReference type="EMBL" id="KAF2741804.1"/>
    </source>
</evidence>
<comment type="pathway">
    <text evidence="12">Steroid metabolism; cholesterol degradation.</text>
</comment>
<dbReference type="AlphaFoldDB" id="A0A6A6UWI0"/>
<evidence type="ECO:0000256" key="2">
    <source>
        <dbReference type="ARBA" id="ARBA00010790"/>
    </source>
</evidence>
<dbReference type="Pfam" id="PF00732">
    <property type="entry name" value="GMC_oxred_N"/>
    <property type="match status" value="1"/>
</dbReference>
<evidence type="ECO:0000256" key="14">
    <source>
        <dbReference type="ARBA" id="ARBA00049744"/>
    </source>
</evidence>
<evidence type="ECO:0000256" key="5">
    <source>
        <dbReference type="ARBA" id="ARBA00022827"/>
    </source>
</evidence>
<evidence type="ECO:0000256" key="11">
    <source>
        <dbReference type="ARBA" id="ARBA00038856"/>
    </source>
</evidence>
<keyword evidence="20" id="KW-1185">Reference proteome</keyword>
<evidence type="ECO:0000256" key="6">
    <source>
        <dbReference type="ARBA" id="ARBA00023002"/>
    </source>
</evidence>
<feature type="domain" description="FAD-dependent oxidoreductase 2 FAD-binding" evidence="17">
    <location>
        <begin position="52"/>
        <end position="84"/>
    </location>
</feature>
<dbReference type="InterPro" id="IPR003953">
    <property type="entry name" value="FAD-dep_OxRdtase_2_FAD-bd"/>
</dbReference>
<comment type="cofactor">
    <cofactor evidence="1">
        <name>FAD</name>
        <dbReference type="ChEBI" id="CHEBI:57692"/>
    </cofactor>
</comment>
<dbReference type="Pfam" id="PF05199">
    <property type="entry name" value="GMC_oxred_C"/>
    <property type="match status" value="1"/>
</dbReference>
<protein>
    <recommendedName>
        <fullName evidence="14">Cholesterol oxidase</fullName>
        <ecNumber evidence="13">1.1.3.6</ecNumber>
        <ecNumber evidence="11">5.3.3.1</ecNumber>
    </recommendedName>
    <alternativeName>
        <fullName evidence="15">Cholesterol isomerase</fullName>
    </alternativeName>
</protein>
<keyword evidence="6" id="KW-0560">Oxidoreductase</keyword>
<evidence type="ECO:0000256" key="1">
    <source>
        <dbReference type="ARBA" id="ARBA00001974"/>
    </source>
</evidence>
<dbReference type="SUPFAM" id="SSF51905">
    <property type="entry name" value="FAD/NAD(P)-binding domain"/>
    <property type="match status" value="1"/>
</dbReference>
<evidence type="ECO:0000259" key="16">
    <source>
        <dbReference type="Pfam" id="PF00732"/>
    </source>
</evidence>
<evidence type="ECO:0000256" key="7">
    <source>
        <dbReference type="ARBA" id="ARBA00023098"/>
    </source>
</evidence>
<dbReference type="EMBL" id="MU006624">
    <property type="protein sequence ID" value="KAF2741804.1"/>
    <property type="molecule type" value="Genomic_DNA"/>
</dbReference>
<evidence type="ECO:0000313" key="20">
    <source>
        <dbReference type="Proteomes" id="UP000799440"/>
    </source>
</evidence>
<dbReference type="Proteomes" id="UP000799440">
    <property type="component" value="Unassembled WGS sequence"/>
</dbReference>
<dbReference type="InterPro" id="IPR029058">
    <property type="entry name" value="AB_hydrolase_fold"/>
</dbReference>
<keyword evidence="4" id="KW-0285">Flavoprotein</keyword>
<proteinExistence type="inferred from homology"/>
<keyword evidence="3" id="KW-0153">Cholesterol metabolism</keyword>
<keyword evidence="7" id="KW-0443">Lipid metabolism</keyword>
<keyword evidence="10" id="KW-0413">Isomerase</keyword>
<feature type="domain" description="Glucose-methanol-choline oxidoreductase N-terminal" evidence="16">
    <location>
        <begin position="117"/>
        <end position="340"/>
    </location>
</feature>
<dbReference type="GO" id="GO:0004769">
    <property type="term" value="F:steroid Delta-isomerase activity"/>
    <property type="evidence" value="ECO:0007669"/>
    <property type="project" value="UniProtKB-EC"/>
</dbReference>
<dbReference type="InterPro" id="IPR052542">
    <property type="entry name" value="Cholesterol_Oxidase"/>
</dbReference>
<evidence type="ECO:0000256" key="8">
    <source>
        <dbReference type="ARBA" id="ARBA00023166"/>
    </source>
</evidence>
<evidence type="ECO:0000256" key="4">
    <source>
        <dbReference type="ARBA" id="ARBA00022630"/>
    </source>
</evidence>